<reference evidence="3 5" key="1">
    <citation type="journal article" date="2012" name="Nature">
        <title>Algal genomes reveal evolutionary mosaicism and the fate of nucleomorphs.</title>
        <authorList>
            <consortium name="DOE Joint Genome Institute"/>
            <person name="Curtis B.A."/>
            <person name="Tanifuji G."/>
            <person name="Burki F."/>
            <person name="Gruber A."/>
            <person name="Irimia M."/>
            <person name="Maruyama S."/>
            <person name="Arias M.C."/>
            <person name="Ball S.G."/>
            <person name="Gile G.H."/>
            <person name="Hirakawa Y."/>
            <person name="Hopkins J.F."/>
            <person name="Kuo A."/>
            <person name="Rensing S.A."/>
            <person name="Schmutz J."/>
            <person name="Symeonidi A."/>
            <person name="Elias M."/>
            <person name="Eveleigh R.J."/>
            <person name="Herman E.K."/>
            <person name="Klute M.J."/>
            <person name="Nakayama T."/>
            <person name="Obornik M."/>
            <person name="Reyes-Prieto A."/>
            <person name="Armbrust E.V."/>
            <person name="Aves S.J."/>
            <person name="Beiko R.G."/>
            <person name="Coutinho P."/>
            <person name="Dacks J.B."/>
            <person name="Durnford D.G."/>
            <person name="Fast N.M."/>
            <person name="Green B.R."/>
            <person name="Grisdale C.J."/>
            <person name="Hempel F."/>
            <person name="Henrissat B."/>
            <person name="Hoppner M.P."/>
            <person name="Ishida K."/>
            <person name="Kim E."/>
            <person name="Koreny L."/>
            <person name="Kroth P.G."/>
            <person name="Liu Y."/>
            <person name="Malik S.B."/>
            <person name="Maier U.G."/>
            <person name="McRose D."/>
            <person name="Mock T."/>
            <person name="Neilson J.A."/>
            <person name="Onodera N.T."/>
            <person name="Poole A.M."/>
            <person name="Pritham E.J."/>
            <person name="Richards T.A."/>
            <person name="Rocap G."/>
            <person name="Roy S.W."/>
            <person name="Sarai C."/>
            <person name="Schaack S."/>
            <person name="Shirato S."/>
            <person name="Slamovits C.H."/>
            <person name="Spencer D.F."/>
            <person name="Suzuki S."/>
            <person name="Worden A.Z."/>
            <person name="Zauner S."/>
            <person name="Barry K."/>
            <person name="Bell C."/>
            <person name="Bharti A.K."/>
            <person name="Crow J.A."/>
            <person name="Grimwood J."/>
            <person name="Kramer R."/>
            <person name="Lindquist E."/>
            <person name="Lucas S."/>
            <person name="Salamov A."/>
            <person name="McFadden G.I."/>
            <person name="Lane C.E."/>
            <person name="Keeling P.J."/>
            <person name="Gray M.W."/>
            <person name="Grigoriev I.V."/>
            <person name="Archibald J.M."/>
        </authorList>
    </citation>
    <scope>NUCLEOTIDE SEQUENCE</scope>
    <source>
        <strain evidence="3 5">CCMP2712</strain>
    </source>
</reference>
<evidence type="ECO:0008006" key="6">
    <source>
        <dbReference type="Google" id="ProtNLM"/>
    </source>
</evidence>
<accession>L1IPK8</accession>
<organism evidence="3">
    <name type="scientific">Guillardia theta (strain CCMP2712)</name>
    <name type="common">Cryptophyte</name>
    <dbReference type="NCBI Taxonomy" id="905079"/>
    <lineage>
        <taxon>Eukaryota</taxon>
        <taxon>Cryptophyceae</taxon>
        <taxon>Pyrenomonadales</taxon>
        <taxon>Geminigeraceae</taxon>
        <taxon>Guillardia</taxon>
    </lineage>
</organism>
<feature type="region of interest" description="Disordered" evidence="2">
    <location>
        <begin position="734"/>
        <end position="763"/>
    </location>
</feature>
<dbReference type="PaxDb" id="55529-EKX38198"/>
<dbReference type="AlphaFoldDB" id="L1IPK8"/>
<dbReference type="RefSeq" id="XP_005825178.1">
    <property type="nucleotide sequence ID" value="XM_005825121.1"/>
</dbReference>
<feature type="compositionally biased region" description="Pro residues" evidence="2">
    <location>
        <begin position="696"/>
        <end position="708"/>
    </location>
</feature>
<keyword evidence="1" id="KW-0175">Coiled coil</keyword>
<keyword evidence="5" id="KW-1185">Reference proteome</keyword>
<reference evidence="4" key="3">
    <citation type="submission" date="2015-06" db="UniProtKB">
        <authorList>
            <consortium name="EnsemblProtists"/>
        </authorList>
    </citation>
    <scope>IDENTIFICATION</scope>
</reference>
<dbReference type="OrthoDB" id="10660990at2759"/>
<reference evidence="5" key="2">
    <citation type="submission" date="2012-11" db="EMBL/GenBank/DDBJ databases">
        <authorList>
            <person name="Kuo A."/>
            <person name="Curtis B.A."/>
            <person name="Tanifuji G."/>
            <person name="Burki F."/>
            <person name="Gruber A."/>
            <person name="Irimia M."/>
            <person name="Maruyama S."/>
            <person name="Arias M.C."/>
            <person name="Ball S.G."/>
            <person name="Gile G.H."/>
            <person name="Hirakawa Y."/>
            <person name="Hopkins J.F."/>
            <person name="Rensing S.A."/>
            <person name="Schmutz J."/>
            <person name="Symeonidi A."/>
            <person name="Elias M."/>
            <person name="Eveleigh R.J."/>
            <person name="Herman E.K."/>
            <person name="Klute M.J."/>
            <person name="Nakayama T."/>
            <person name="Obornik M."/>
            <person name="Reyes-Prieto A."/>
            <person name="Armbrust E.V."/>
            <person name="Aves S.J."/>
            <person name="Beiko R.G."/>
            <person name="Coutinho P."/>
            <person name="Dacks J.B."/>
            <person name="Durnford D.G."/>
            <person name="Fast N.M."/>
            <person name="Green B.R."/>
            <person name="Grisdale C."/>
            <person name="Hempe F."/>
            <person name="Henrissat B."/>
            <person name="Hoppner M.P."/>
            <person name="Ishida K.-I."/>
            <person name="Kim E."/>
            <person name="Koreny L."/>
            <person name="Kroth P.G."/>
            <person name="Liu Y."/>
            <person name="Malik S.-B."/>
            <person name="Maier U.G."/>
            <person name="McRose D."/>
            <person name="Mock T."/>
            <person name="Neilson J.A."/>
            <person name="Onodera N.T."/>
            <person name="Poole A.M."/>
            <person name="Pritham E.J."/>
            <person name="Richards T.A."/>
            <person name="Rocap G."/>
            <person name="Roy S.W."/>
            <person name="Sarai C."/>
            <person name="Schaack S."/>
            <person name="Shirato S."/>
            <person name="Slamovits C.H."/>
            <person name="Spencer D.F."/>
            <person name="Suzuki S."/>
            <person name="Worden A.Z."/>
            <person name="Zauner S."/>
            <person name="Barry K."/>
            <person name="Bell C."/>
            <person name="Bharti A.K."/>
            <person name="Crow J.A."/>
            <person name="Grimwood J."/>
            <person name="Kramer R."/>
            <person name="Lindquist E."/>
            <person name="Lucas S."/>
            <person name="Salamov A."/>
            <person name="McFadden G.I."/>
            <person name="Lane C.E."/>
            <person name="Keeling P.J."/>
            <person name="Gray M.W."/>
            <person name="Grigoriev I.V."/>
            <person name="Archibald J.M."/>
        </authorList>
    </citation>
    <scope>NUCLEOTIDE SEQUENCE</scope>
    <source>
        <strain evidence="5">CCMP2712</strain>
    </source>
</reference>
<proteinExistence type="predicted"/>
<name>L1IPK8_GUITC</name>
<sequence>MPSMYGGIEEEISWERRRLLDKHNQKQDGSLWLHALMTKHEESRQQRTLLEVQVRQGNLALQQRMGEEGFRLLIACGYSKKVDRHSGEVLYQVDKLDKEMFLKIERVLLAAAFYGQEWMRYEYSSWFSTFSEDELETSTMRVPVEDRAAPSLPREHVAAKRRAEELEGVRAGTAAGHTAFSGWSKWQESSLKKAKLLLEQEEELTLVKNAIESLRSRLKLQASKRANVRPTGLSARQAEVSEEGGDKLNAMKETCGRLQEELAKLRIDAVKAAQERSRVQEEEAKLSRLEKEARERVMDMDEEMAGGQDRLQSLQLELEEEASRMDLIFESLRDRVKFAAVEKGKEANVKEANEELDISSRKCAKLKQQLLLLEQKKESHEEKKRKEEARHSELLERMEELSARLQACEEEEEAILSRSAAFRAEVKEATDQLLLMIPHGGGQAPPPSSRLPPKAKKETEGEASGVIGAEKVGRMKEEETGSVPGWVVDQKRKPGWVVDLESSIATSVGHLEASVRNLTATLFRYSMEQQDKSIANLSHTTNSSSSSSSSIAGQPSVHPRPQSSTWETWRRGETAAASLPRREEISRAGSSAELQHELQLAKFRLQEAENQIGRLEAEVRDLRRMREDKPREDAASLQERLQQTTSALLEAKDNATKTHQKLDALREWVAQKWPLAMNAAESSSSSSPELSRTIRPPLPDLHAPPSPELPFLARSEQQERVKAQQWGEVEQLLYSKDAKDEEEARTEKQNSPATPDKDEGPLMSAVPLSETTWAQPAPEDAQPLQPPEDHTLLVEVEPRSGEEPMVGREDSSKAVLEVELVGEPQALLLGRWTMHSEASGRMRALKLVNIASSQLRDASVDPLGGYTPHSLRTLMSPCLLFWGGPWEVSGCEVAVRCFSSSDVKLELCGVGGLGAGEEMASFAVSVQENGKCLIRHCVIDKTAPVRGRGICFRDNSFGEVISSVVRDNAHGICIGGKSIVSIAKCRFSFNQMSSIMFLQGCEASKVRIEQNVGRTRGSLLVHVDQASCC</sequence>
<gene>
    <name evidence="3" type="ORF">GUITHDRAFT_144486</name>
</gene>
<dbReference type="EMBL" id="JH993051">
    <property type="protein sequence ID" value="EKX38198.1"/>
    <property type="molecule type" value="Genomic_DNA"/>
</dbReference>
<dbReference type="EnsemblProtists" id="EKX38198">
    <property type="protein sequence ID" value="EKX38198"/>
    <property type="gene ID" value="GUITHDRAFT_144486"/>
</dbReference>
<feature type="region of interest" description="Disordered" evidence="2">
    <location>
        <begin position="679"/>
        <end position="709"/>
    </location>
</feature>
<evidence type="ECO:0000256" key="2">
    <source>
        <dbReference type="SAM" id="MobiDB-lite"/>
    </source>
</evidence>
<feature type="coiled-coil region" evidence="1">
    <location>
        <begin position="248"/>
        <end position="299"/>
    </location>
</feature>
<evidence type="ECO:0000313" key="4">
    <source>
        <dbReference type="EnsemblProtists" id="EKX38198"/>
    </source>
</evidence>
<dbReference type="GeneID" id="17294923"/>
<evidence type="ECO:0000313" key="5">
    <source>
        <dbReference type="Proteomes" id="UP000011087"/>
    </source>
</evidence>
<dbReference type="HOGENOM" id="CLU_294659_0_0_1"/>
<evidence type="ECO:0000313" key="3">
    <source>
        <dbReference type="EMBL" id="EKX38198.1"/>
    </source>
</evidence>
<feature type="coiled-coil region" evidence="1">
    <location>
        <begin position="349"/>
        <end position="418"/>
    </location>
</feature>
<feature type="coiled-coil region" evidence="1">
    <location>
        <begin position="591"/>
        <end position="654"/>
    </location>
</feature>
<feature type="region of interest" description="Disordered" evidence="2">
    <location>
        <begin position="537"/>
        <end position="590"/>
    </location>
</feature>
<dbReference type="Proteomes" id="UP000011087">
    <property type="component" value="Unassembled WGS sequence"/>
</dbReference>
<evidence type="ECO:0000256" key="1">
    <source>
        <dbReference type="SAM" id="Coils"/>
    </source>
</evidence>
<feature type="region of interest" description="Disordered" evidence="2">
    <location>
        <begin position="439"/>
        <end position="463"/>
    </location>
</feature>
<dbReference type="KEGG" id="gtt:GUITHDRAFT_144486"/>
<protein>
    <recommendedName>
        <fullName evidence="6">Right handed beta helix domain-containing protein</fullName>
    </recommendedName>
</protein>